<dbReference type="RefSeq" id="WP_124953158.1">
    <property type="nucleotide sequence ID" value="NZ_RRCH01000001.1"/>
</dbReference>
<feature type="domain" description="Peptidase C-terminal archaeal/bacterial" evidence="2">
    <location>
        <begin position="319"/>
        <end position="400"/>
    </location>
</feature>
<dbReference type="EMBL" id="RRCH01000001">
    <property type="protein sequence ID" value="RRJ34241.1"/>
    <property type="molecule type" value="Genomic_DNA"/>
</dbReference>
<proteinExistence type="predicted"/>
<dbReference type="InterPro" id="IPR007280">
    <property type="entry name" value="Peptidase_C_arc/bac"/>
</dbReference>
<evidence type="ECO:0000313" key="4">
    <source>
        <dbReference type="Proteomes" id="UP000282322"/>
    </source>
</evidence>
<evidence type="ECO:0000259" key="2">
    <source>
        <dbReference type="Pfam" id="PF04151"/>
    </source>
</evidence>
<sequence length="636" mass="67794">MKRKRLSTVAVLAVLLVSAVAIGVSPSVVATDGDDAGDDKPTATKLTPGSTATDAIIAGDVDWYSFDAEKGDRLFVELTALTEEYDQLRMEFYAPDGSELGEVSESTGNPQKLDVDRGPTAWGGDIAPASGTYFVKIEPWVSDGTTSTEYELAVETKSLDADRPGDTPPTAVSIDGNTTVSGTMSGQDVDTYAIDLTEGETIEASIESETDALGNIQLVDPSASEYMHNGYNEQYDLSGGPALNDAFSYMASENATHYLRVYPGNNSKEWFTRSSSYELSVSVSSNESNIPADEVGDSRSEATTMDANATTSGTIFGTDADWYAFDASAGQSIGVELTAITANEEDLVFSLYNPDGDEIGAYPNDALNPAYHTDRIATGPGTGGGDTAIQSGTYYVKVSGAGPVSSTAYNLSVQTRPLDDHEPNEQPSMASSIGDNGSVDGVMTGSDADTYKIDLDKGDRVRATLDRRGGFGIHTELLEPDTPDTLQSESEWEYDVSEWTVEGFNATINESGTYYVRVYPVENGVYSFFETVDYTLSVSVAGNGEESDTEETPDDETETPTEDTDTQPKDTETETEGTQTPTEDTPTDEQMTPESTPDDSTQSNGDSVTKSDDAGQPDSVDTESNDSEREVSAPPC</sequence>
<organism evidence="3 4">
    <name type="scientific">Halocatena pleomorpha</name>
    <dbReference type="NCBI Taxonomy" id="1785090"/>
    <lineage>
        <taxon>Archaea</taxon>
        <taxon>Methanobacteriati</taxon>
        <taxon>Methanobacteriota</taxon>
        <taxon>Stenosarchaea group</taxon>
        <taxon>Halobacteria</taxon>
        <taxon>Halobacteriales</taxon>
        <taxon>Natronomonadaceae</taxon>
        <taxon>Halocatena</taxon>
    </lineage>
</organism>
<feature type="compositionally biased region" description="Basic and acidic residues" evidence="1">
    <location>
        <begin position="626"/>
        <end position="636"/>
    </location>
</feature>
<comment type="caution">
    <text evidence="3">The sequence shown here is derived from an EMBL/GenBank/DDBJ whole genome shotgun (WGS) entry which is preliminary data.</text>
</comment>
<dbReference type="Pfam" id="PF04151">
    <property type="entry name" value="PPC"/>
    <property type="match status" value="2"/>
</dbReference>
<evidence type="ECO:0000313" key="3">
    <source>
        <dbReference type="EMBL" id="RRJ34241.1"/>
    </source>
</evidence>
<dbReference type="Gene3D" id="2.60.120.380">
    <property type="match status" value="4"/>
</dbReference>
<dbReference type="AlphaFoldDB" id="A0A3P3RL30"/>
<dbReference type="OrthoDB" id="239724at2157"/>
<dbReference type="SUPFAM" id="SSF89260">
    <property type="entry name" value="Collagen-binding domain"/>
    <property type="match status" value="1"/>
</dbReference>
<name>A0A3P3RL30_9EURY</name>
<feature type="region of interest" description="Disordered" evidence="1">
    <location>
        <begin position="542"/>
        <end position="636"/>
    </location>
</feature>
<evidence type="ECO:0000256" key="1">
    <source>
        <dbReference type="SAM" id="MobiDB-lite"/>
    </source>
</evidence>
<feature type="region of interest" description="Disordered" evidence="1">
    <location>
        <begin position="417"/>
        <end position="445"/>
    </location>
</feature>
<protein>
    <recommendedName>
        <fullName evidence="2">Peptidase C-terminal archaeal/bacterial domain-containing protein</fullName>
    </recommendedName>
</protein>
<feature type="compositionally biased region" description="Polar residues" evidence="1">
    <location>
        <begin position="598"/>
        <end position="608"/>
    </location>
</feature>
<feature type="compositionally biased region" description="Low complexity" evidence="1">
    <location>
        <begin position="576"/>
        <end position="594"/>
    </location>
</feature>
<reference evidence="3 4" key="1">
    <citation type="submission" date="2018-11" db="EMBL/GenBank/DDBJ databases">
        <title>Taxonoimc description of Halomarina strain SPP-AMP-1.</title>
        <authorList>
            <person name="Pal Y."/>
            <person name="Srinivasana K."/>
            <person name="Verma A."/>
            <person name="Kumar P."/>
        </authorList>
    </citation>
    <scope>NUCLEOTIDE SEQUENCE [LARGE SCALE GENOMIC DNA]</scope>
    <source>
        <strain evidence="3 4">SPP-AMP-1</strain>
    </source>
</reference>
<dbReference type="Proteomes" id="UP000282322">
    <property type="component" value="Unassembled WGS sequence"/>
</dbReference>
<accession>A0A3P3RL30</accession>
<keyword evidence="4" id="KW-1185">Reference proteome</keyword>
<feature type="domain" description="Peptidase C-terminal archaeal/bacterial" evidence="2">
    <location>
        <begin position="60"/>
        <end position="137"/>
    </location>
</feature>
<gene>
    <name evidence="3" type="ORF">EIK79_00245</name>
</gene>
<feature type="compositionally biased region" description="Acidic residues" evidence="1">
    <location>
        <begin position="545"/>
        <end position="565"/>
    </location>
</feature>
<feature type="compositionally biased region" description="Polar residues" evidence="1">
    <location>
        <begin position="425"/>
        <end position="435"/>
    </location>
</feature>